<comment type="catalytic activity">
    <reaction evidence="9">
        <text>D-serine = pyruvate + NH4(+)</text>
        <dbReference type="Rhea" id="RHEA:13977"/>
        <dbReference type="ChEBI" id="CHEBI:15361"/>
        <dbReference type="ChEBI" id="CHEBI:28938"/>
        <dbReference type="ChEBI" id="CHEBI:35247"/>
        <dbReference type="EC" id="4.3.1.18"/>
    </reaction>
    <physiologicalReaction direction="left-to-right" evidence="9">
        <dbReference type="Rhea" id="RHEA:13978"/>
    </physiologicalReaction>
</comment>
<dbReference type="PANTHER" id="PTHR28004:SF2">
    <property type="entry name" value="D-SERINE DEHYDRATASE"/>
    <property type="match status" value="1"/>
</dbReference>
<dbReference type="InterPro" id="IPR042208">
    <property type="entry name" value="D-ser_dehydrat-like_sf"/>
</dbReference>
<dbReference type="GO" id="GO:0036088">
    <property type="term" value="P:D-serine catabolic process"/>
    <property type="evidence" value="ECO:0007669"/>
    <property type="project" value="TreeGrafter"/>
</dbReference>
<dbReference type="InterPro" id="IPR001608">
    <property type="entry name" value="Ala_racemase_N"/>
</dbReference>
<evidence type="ECO:0000259" key="14">
    <source>
        <dbReference type="SMART" id="SM01119"/>
    </source>
</evidence>
<evidence type="ECO:0000256" key="9">
    <source>
        <dbReference type="ARBA" id="ARBA00051198"/>
    </source>
</evidence>
<evidence type="ECO:0000313" key="16">
    <source>
        <dbReference type="Proteomes" id="UP000663131"/>
    </source>
</evidence>
<keyword evidence="5" id="KW-0479">Metal-binding</keyword>
<dbReference type="Gene3D" id="3.20.20.10">
    <property type="entry name" value="Alanine racemase"/>
    <property type="match status" value="1"/>
</dbReference>
<reference evidence="15" key="2">
    <citation type="journal article" name="BMC Genomics">
        <title>New genome assemblies reveal patterns of domestication and adaptation across Brettanomyces (Dekkera) species.</title>
        <authorList>
            <person name="Roach M.J."/>
            <person name="Borneman A.R."/>
        </authorList>
    </citation>
    <scope>NUCLEOTIDE SEQUENCE</scope>
    <source>
        <strain evidence="15">UCD 2041</strain>
    </source>
</reference>
<dbReference type="Gene3D" id="2.40.37.20">
    <property type="entry name" value="D-serine dehydratase-like domain"/>
    <property type="match status" value="1"/>
</dbReference>
<dbReference type="InterPro" id="IPR051466">
    <property type="entry name" value="D-amino_acid_metab_enzyme"/>
</dbReference>
<comment type="cofactor">
    <cofactor evidence="1">
        <name>pyridoxal 5'-phosphate</name>
        <dbReference type="ChEBI" id="CHEBI:597326"/>
    </cofactor>
</comment>
<dbReference type="GO" id="GO:0008721">
    <property type="term" value="F:D-serine ammonia-lyase activity"/>
    <property type="evidence" value="ECO:0007669"/>
    <property type="project" value="UniProtKB-EC"/>
</dbReference>
<keyword evidence="8" id="KW-0456">Lyase</keyword>
<dbReference type="PANTHER" id="PTHR28004">
    <property type="entry name" value="ZGC:162816-RELATED"/>
    <property type="match status" value="1"/>
</dbReference>
<evidence type="ECO:0000256" key="4">
    <source>
        <dbReference type="ARBA" id="ARBA00022575"/>
    </source>
</evidence>
<dbReference type="KEGG" id="bbrx:BRETT_001376"/>
<sequence>MTFPYQFVKLADKEELLTAYKGKKVDELPTPGFVVSLQKVKDNCRSMFQSVASLGFDFRPHVKTHKTIEATLLELGQGTEFHTDRIVVSTLIEAWNLLPLCKKGLINDILFSMPVEQSRLGELAKLSESVKHLRIMVDNYEQIGSLVKYNREHKPLKKWSVFIKINMGSDRAGFVLESSALRKTIEAITHGNESNDVELFGFYCHAGHSYGCHSVEEAKNILIDEINSVNAACKIAKKIDSSISDDLILSIGATPTAHVIDSFDEKLLDDKLLGKVELHAGNYAFCDLQQVGTNCCRYEDVACRVLGEVVSSYPGRGSVKPGEGLVNVGVLGIGRETGAVPGFGHIGCPEKYRNWILGRISQEHGVLTVLDCAKQTELIPIGTRVLIYPQHTCIAAACYPWYYVVDGNGEITNENRVIDIWVPTRGW</sequence>
<evidence type="ECO:0000256" key="3">
    <source>
        <dbReference type="ARBA" id="ARBA00005323"/>
    </source>
</evidence>
<dbReference type="FunFam" id="3.20.20.10:FF:000016">
    <property type="entry name" value="D-serine dehydratase"/>
    <property type="match status" value="1"/>
</dbReference>
<evidence type="ECO:0000256" key="12">
    <source>
        <dbReference type="ARBA" id="ARBA00069616"/>
    </source>
</evidence>
<protein>
    <recommendedName>
        <fullName evidence="12">D-serine dehydratase</fullName>
        <ecNumber evidence="11">4.3.1.18</ecNumber>
    </recommendedName>
    <alternativeName>
        <fullName evidence="13">D-serine deaminase</fullName>
    </alternativeName>
</protein>
<evidence type="ECO:0000313" key="15">
    <source>
        <dbReference type="EMBL" id="QOU21650.1"/>
    </source>
</evidence>
<evidence type="ECO:0000256" key="7">
    <source>
        <dbReference type="ARBA" id="ARBA00022898"/>
    </source>
</evidence>
<gene>
    <name evidence="15" type="ORF">BRETT_001376</name>
</gene>
<dbReference type="EC" id="4.3.1.18" evidence="11"/>
<dbReference type="SUPFAM" id="SSF51419">
    <property type="entry name" value="PLP-binding barrel"/>
    <property type="match status" value="1"/>
</dbReference>
<dbReference type="EMBL" id="CP063136">
    <property type="protein sequence ID" value="QOU21650.1"/>
    <property type="molecule type" value="Genomic_DNA"/>
</dbReference>
<dbReference type="InterPro" id="IPR029066">
    <property type="entry name" value="PLP-binding_barrel"/>
</dbReference>
<reference evidence="15" key="1">
    <citation type="submission" date="2020-10" db="EMBL/GenBank/DDBJ databases">
        <authorList>
            <person name="Palmer J.M."/>
        </authorList>
    </citation>
    <scope>NUCLEOTIDE SEQUENCE</scope>
    <source>
        <strain evidence="15">UCD 2041</strain>
    </source>
</reference>
<proteinExistence type="inferred from homology"/>
<evidence type="ECO:0000256" key="13">
    <source>
        <dbReference type="ARBA" id="ARBA00075219"/>
    </source>
</evidence>
<dbReference type="Pfam" id="PF01168">
    <property type="entry name" value="Ala_racemase_N"/>
    <property type="match status" value="1"/>
</dbReference>
<evidence type="ECO:0000256" key="1">
    <source>
        <dbReference type="ARBA" id="ARBA00001933"/>
    </source>
</evidence>
<keyword evidence="7" id="KW-0663">Pyridoxal phosphate</keyword>
<evidence type="ECO:0000256" key="8">
    <source>
        <dbReference type="ARBA" id="ARBA00023239"/>
    </source>
</evidence>
<evidence type="ECO:0000256" key="6">
    <source>
        <dbReference type="ARBA" id="ARBA00022833"/>
    </source>
</evidence>
<dbReference type="InterPro" id="IPR026956">
    <property type="entry name" value="D-ser_dehydrat-like_dom"/>
</dbReference>
<keyword evidence="4" id="KW-0216">Detoxification</keyword>
<dbReference type="OrthoDB" id="20198at2759"/>
<dbReference type="Pfam" id="PF14031">
    <property type="entry name" value="D-ser_dehydrat"/>
    <property type="match status" value="1"/>
</dbReference>
<dbReference type="AlphaFoldDB" id="A0A871RI44"/>
<evidence type="ECO:0000256" key="5">
    <source>
        <dbReference type="ARBA" id="ARBA00022723"/>
    </source>
</evidence>
<dbReference type="SMART" id="SM01119">
    <property type="entry name" value="D-ser_dehydrat"/>
    <property type="match status" value="1"/>
</dbReference>
<feature type="domain" description="D-serine dehydratase-like" evidence="14">
    <location>
        <begin position="302"/>
        <end position="406"/>
    </location>
</feature>
<comment type="cofactor">
    <cofactor evidence="2">
        <name>Zn(2+)</name>
        <dbReference type="ChEBI" id="CHEBI:29105"/>
    </cofactor>
</comment>
<name>A0A871RI44_DEKBR</name>
<dbReference type="GO" id="GO:0009636">
    <property type="term" value="P:response to toxic substance"/>
    <property type="evidence" value="ECO:0007669"/>
    <property type="project" value="UniProtKB-KW"/>
</dbReference>
<evidence type="ECO:0000256" key="11">
    <source>
        <dbReference type="ARBA" id="ARBA00066349"/>
    </source>
</evidence>
<dbReference type="GeneID" id="64573301"/>
<dbReference type="GO" id="GO:0046872">
    <property type="term" value="F:metal ion binding"/>
    <property type="evidence" value="ECO:0007669"/>
    <property type="project" value="UniProtKB-KW"/>
</dbReference>
<accession>A0A871RI44</accession>
<evidence type="ECO:0000256" key="10">
    <source>
        <dbReference type="ARBA" id="ARBA00055764"/>
    </source>
</evidence>
<dbReference type="Proteomes" id="UP000663131">
    <property type="component" value="Chromosome 8"/>
</dbReference>
<evidence type="ECO:0000256" key="2">
    <source>
        <dbReference type="ARBA" id="ARBA00001947"/>
    </source>
</evidence>
<comment type="similarity">
    <text evidence="3">Belongs to the DSD1 family.</text>
</comment>
<dbReference type="RefSeq" id="XP_041138143.1">
    <property type="nucleotide sequence ID" value="XM_041279929.1"/>
</dbReference>
<keyword evidence="6" id="KW-0862">Zinc</keyword>
<organism evidence="15 16">
    <name type="scientific">Dekkera bruxellensis</name>
    <name type="common">Brettanomyces custersii</name>
    <dbReference type="NCBI Taxonomy" id="5007"/>
    <lineage>
        <taxon>Eukaryota</taxon>
        <taxon>Fungi</taxon>
        <taxon>Dikarya</taxon>
        <taxon>Ascomycota</taxon>
        <taxon>Saccharomycotina</taxon>
        <taxon>Pichiomycetes</taxon>
        <taxon>Pichiales</taxon>
        <taxon>Pichiaceae</taxon>
        <taxon>Brettanomyces</taxon>
    </lineage>
</organism>
<comment type="function">
    <text evidence="10">Catalyzes the conversion of D-serine to pyruvate and ammonia. May play a role in D-serine detoxification.</text>
</comment>